<name>A0AAD9U5Z5_9ROSI</name>
<keyword evidence="2" id="KW-1185">Reference proteome</keyword>
<evidence type="ECO:0000313" key="2">
    <source>
        <dbReference type="Proteomes" id="UP001280121"/>
    </source>
</evidence>
<dbReference type="AlphaFoldDB" id="A0AAD9U5Z5"/>
<dbReference type="Proteomes" id="UP001280121">
    <property type="component" value="Unassembled WGS sequence"/>
</dbReference>
<accession>A0AAD9U5Z5</accession>
<sequence>MTEMKSIHSKVYDELVEVGIQKCSSVHFPRKRYHMMIANIAESMNSCLLAIRKLPITSIAELVRDLLQRWFHDRRYNAKEKPTFLTKDQHTKDRVLSS</sequence>
<reference evidence="1" key="1">
    <citation type="journal article" date="2023" name="Plant J.">
        <title>Genome sequences and population genomics provide insights into the demographic history, inbreeding, and mutation load of two 'living fossil' tree species of Dipteronia.</title>
        <authorList>
            <person name="Feng Y."/>
            <person name="Comes H.P."/>
            <person name="Chen J."/>
            <person name="Zhu S."/>
            <person name="Lu R."/>
            <person name="Zhang X."/>
            <person name="Li P."/>
            <person name="Qiu J."/>
            <person name="Olsen K.M."/>
            <person name="Qiu Y."/>
        </authorList>
    </citation>
    <scope>NUCLEOTIDE SEQUENCE</scope>
    <source>
        <strain evidence="1">KIB01</strain>
    </source>
</reference>
<comment type="caution">
    <text evidence="1">The sequence shown here is derived from an EMBL/GenBank/DDBJ whole genome shotgun (WGS) entry which is preliminary data.</text>
</comment>
<evidence type="ECO:0000313" key="1">
    <source>
        <dbReference type="EMBL" id="KAK2648100.1"/>
    </source>
</evidence>
<gene>
    <name evidence="1" type="ORF">Ddye_015589</name>
</gene>
<dbReference type="EMBL" id="JANJYI010000005">
    <property type="protein sequence ID" value="KAK2648100.1"/>
    <property type="molecule type" value="Genomic_DNA"/>
</dbReference>
<protein>
    <submittedName>
        <fullName evidence="1">Uncharacterized protein</fullName>
    </submittedName>
</protein>
<organism evidence="1 2">
    <name type="scientific">Dipteronia dyeriana</name>
    <dbReference type="NCBI Taxonomy" id="168575"/>
    <lineage>
        <taxon>Eukaryota</taxon>
        <taxon>Viridiplantae</taxon>
        <taxon>Streptophyta</taxon>
        <taxon>Embryophyta</taxon>
        <taxon>Tracheophyta</taxon>
        <taxon>Spermatophyta</taxon>
        <taxon>Magnoliopsida</taxon>
        <taxon>eudicotyledons</taxon>
        <taxon>Gunneridae</taxon>
        <taxon>Pentapetalae</taxon>
        <taxon>rosids</taxon>
        <taxon>malvids</taxon>
        <taxon>Sapindales</taxon>
        <taxon>Sapindaceae</taxon>
        <taxon>Hippocastanoideae</taxon>
        <taxon>Acereae</taxon>
        <taxon>Dipteronia</taxon>
    </lineage>
</organism>
<proteinExistence type="predicted"/>